<dbReference type="Gene3D" id="3.10.129.10">
    <property type="entry name" value="Hotdog Thioesterase"/>
    <property type="match status" value="1"/>
</dbReference>
<reference evidence="3 4" key="1">
    <citation type="submission" date="2023-06" db="EMBL/GenBank/DDBJ databases">
        <title>Pelomonas sp. APW6 16S ribosomal RNA gene genome sequencing and assembly.</title>
        <authorList>
            <person name="Woo H."/>
        </authorList>
    </citation>
    <scope>NUCLEOTIDE SEQUENCE [LARGE SCALE GENOMIC DNA]</scope>
    <source>
        <strain evidence="3 4">APW6</strain>
    </source>
</reference>
<feature type="domain" description="MaoC-like" evidence="2">
    <location>
        <begin position="543"/>
        <end position="642"/>
    </location>
</feature>
<dbReference type="PANTHER" id="PTHR43664">
    <property type="entry name" value="MONOAMINE OXIDASE-RELATED"/>
    <property type="match status" value="1"/>
</dbReference>
<keyword evidence="4" id="KW-1185">Reference proteome</keyword>
<dbReference type="SUPFAM" id="SSF54637">
    <property type="entry name" value="Thioesterase/thiol ester dehydrase-isomerase"/>
    <property type="match status" value="1"/>
</dbReference>
<organism evidence="3 4">
    <name type="scientific">Roseateles subflavus</name>
    <dbReference type="NCBI Taxonomy" id="3053353"/>
    <lineage>
        <taxon>Bacteria</taxon>
        <taxon>Pseudomonadati</taxon>
        <taxon>Pseudomonadota</taxon>
        <taxon>Betaproteobacteria</taxon>
        <taxon>Burkholderiales</taxon>
        <taxon>Sphaerotilaceae</taxon>
        <taxon>Roseateles</taxon>
    </lineage>
</organism>
<feature type="compositionally biased region" description="Low complexity" evidence="1">
    <location>
        <begin position="8"/>
        <end position="29"/>
    </location>
</feature>
<proteinExistence type="predicted"/>
<accession>A0ABT7LKZ6</accession>
<dbReference type="RefSeq" id="WP_285983611.1">
    <property type="nucleotide sequence ID" value="NZ_JASVDS010000004.1"/>
</dbReference>
<evidence type="ECO:0000313" key="4">
    <source>
        <dbReference type="Proteomes" id="UP001238603"/>
    </source>
</evidence>
<evidence type="ECO:0000313" key="3">
    <source>
        <dbReference type="EMBL" id="MDL5033541.1"/>
    </source>
</evidence>
<dbReference type="InterPro" id="IPR052342">
    <property type="entry name" value="MCH/BMMD"/>
</dbReference>
<dbReference type="EMBL" id="JASVDS010000004">
    <property type="protein sequence ID" value="MDL5033541.1"/>
    <property type="molecule type" value="Genomic_DNA"/>
</dbReference>
<evidence type="ECO:0000256" key="1">
    <source>
        <dbReference type="SAM" id="MobiDB-lite"/>
    </source>
</evidence>
<name>A0ABT7LKZ6_9BURK</name>
<dbReference type="InterPro" id="IPR002539">
    <property type="entry name" value="MaoC-like_dom"/>
</dbReference>
<comment type="caution">
    <text evidence="3">The sequence shown here is derived from an EMBL/GenBank/DDBJ whole genome shotgun (WGS) entry which is preliminary data.</text>
</comment>
<dbReference type="PANTHER" id="PTHR43664:SF1">
    <property type="entry name" value="BETA-METHYLMALYL-COA DEHYDRATASE"/>
    <property type="match status" value="1"/>
</dbReference>
<gene>
    <name evidence="3" type="ORF">QRD43_16625</name>
</gene>
<dbReference type="InterPro" id="IPR029069">
    <property type="entry name" value="HotDog_dom_sf"/>
</dbReference>
<evidence type="ECO:0000259" key="2">
    <source>
        <dbReference type="Pfam" id="PF01575"/>
    </source>
</evidence>
<sequence>MTVHADSELTLDSPLDSPLSAPIRPVATPARPPRVPRGPQEAAAPVDGPPATVLVRQGLARLRAAAARRQEDAFPLRARQLIELCDHLQTQREVLMQAGWLAGYAPWDQRLDIDAGLQAVRALAQAPAQDWGDAALVVPRPPHSLPGDDTAWMAPVQTSAEGVDVLVLGLHRPAAHLLLGFARAWLAGRACLALSTESHPVLEALLPLMRSGLPHLGAILRWQVSDETWAASQVLPLLEGTDHVQIWCARTAGEPHPIAPPQGLAPWMRAPVAAGLAVVGEDVEPGSALFNHLADQIALGTLALQGLHERAVRGVCLPRAMVPAFAQALTVRWQDWQGSHPVTHWQSASTRHQHALARAWTQSALDTGARLLAGTPALPAALEVSHASAGAASGDLFGALARAPLGSPLLLWPYDAPEALSALLAGSTQGPGDALAILATRDERTRKDWCSRLARHCRVIHTLPEAPVEPEDHARTLRGAWALLASLDATEAPASLRELLPACTLVGGPQEIGGVLDTYLPGAAPQDVAVHPFRKHFEDLSVGDSLLTHRRTVTEADIAAFGGVSGDYFYMHFDAEAAAASPFGRRIAHGYFVLSAAAGLFVWPGPVLANYGLEHLRFIQPVGIGDTIQARLTCKRKQDRTRPGARRGQGVVAWDVLVTNQRGEAVLRYEILTLVARRDPGSAP</sequence>
<dbReference type="Proteomes" id="UP001238603">
    <property type="component" value="Unassembled WGS sequence"/>
</dbReference>
<protein>
    <submittedName>
        <fullName evidence="3">MaoC/PaaZ C-terminal domain-containing protein</fullName>
    </submittedName>
</protein>
<feature type="region of interest" description="Disordered" evidence="1">
    <location>
        <begin position="1"/>
        <end position="50"/>
    </location>
</feature>
<dbReference type="Pfam" id="PF01575">
    <property type="entry name" value="MaoC_dehydratas"/>
    <property type="match status" value="1"/>
</dbReference>